<dbReference type="Proteomes" id="UP000663888">
    <property type="component" value="Unassembled WGS sequence"/>
</dbReference>
<keyword evidence="4" id="KW-0496">Mitochondrion</keyword>
<organism evidence="7 8">
    <name type="scientific">Rhizoctonia solani</name>
    <dbReference type="NCBI Taxonomy" id="456999"/>
    <lineage>
        <taxon>Eukaryota</taxon>
        <taxon>Fungi</taxon>
        <taxon>Dikarya</taxon>
        <taxon>Basidiomycota</taxon>
        <taxon>Agaricomycotina</taxon>
        <taxon>Agaricomycetes</taxon>
        <taxon>Cantharellales</taxon>
        <taxon>Ceratobasidiaceae</taxon>
        <taxon>Rhizoctonia</taxon>
    </lineage>
</organism>
<sequence length="71" mass="8060">MVQSDPPCHAQACRLQSCLNKNTYSPDKCDAQLRKLYECCDEMYKKSGEGTESAACPIPRVVTRWLKTHPK</sequence>
<evidence type="ECO:0000256" key="3">
    <source>
        <dbReference type="ARBA" id="ARBA00019406"/>
    </source>
</evidence>
<keyword evidence="5 6" id="KW-1015">Disulfide bond</keyword>
<evidence type="ECO:0000256" key="4">
    <source>
        <dbReference type="ARBA" id="ARBA00023128"/>
    </source>
</evidence>
<dbReference type="AlphaFoldDB" id="A0A8H3BY95"/>
<gene>
    <name evidence="7" type="ORF">RDB_LOCUS102320</name>
</gene>
<comment type="caution">
    <text evidence="7">The sequence shown here is derived from an EMBL/GenBank/DDBJ whole genome shotgun (WGS) entry which is preliminary data.</text>
</comment>
<comment type="similarity">
    <text evidence="2">Belongs to the CMC4 family.</text>
</comment>
<dbReference type="PANTHER" id="PTHR15590">
    <property type="entry name" value="CX9C MOTIF-CONTAINING PROTEIN 4"/>
    <property type="match status" value="1"/>
</dbReference>
<feature type="disulfide bond" evidence="6">
    <location>
        <begin position="40"/>
        <end position="56"/>
    </location>
</feature>
<dbReference type="InterPro" id="IPR027179">
    <property type="entry name" value="CMC4"/>
</dbReference>
<reference evidence="7" key="1">
    <citation type="submission" date="2021-01" db="EMBL/GenBank/DDBJ databases">
        <authorList>
            <person name="Kaushik A."/>
        </authorList>
    </citation>
    <scope>NUCLEOTIDE SEQUENCE</scope>
    <source>
        <strain evidence="7">AG4-R118</strain>
    </source>
</reference>
<evidence type="ECO:0000313" key="8">
    <source>
        <dbReference type="Proteomes" id="UP000663888"/>
    </source>
</evidence>
<proteinExistence type="inferred from homology"/>
<feature type="disulfide bond" evidence="6">
    <location>
        <begin position="8"/>
        <end position="39"/>
    </location>
</feature>
<dbReference type="InterPro" id="IPR009069">
    <property type="entry name" value="Cys_alpha_HP_mot_SF"/>
</dbReference>
<dbReference type="Pfam" id="PF08991">
    <property type="entry name" value="CMC4"/>
    <property type="match status" value="1"/>
</dbReference>
<dbReference type="GO" id="GO:0005758">
    <property type="term" value="C:mitochondrial intermembrane space"/>
    <property type="evidence" value="ECO:0007669"/>
    <property type="project" value="UniProtKB-SubCell"/>
</dbReference>
<accession>A0A8H3BY95</accession>
<evidence type="ECO:0000256" key="2">
    <source>
        <dbReference type="ARBA" id="ARBA00009858"/>
    </source>
</evidence>
<dbReference type="Gene3D" id="1.10.287.1130">
    <property type="entry name" value="CytochromE C oxidase copper chaperone"/>
    <property type="match status" value="1"/>
</dbReference>
<dbReference type="EMBL" id="CAJMWX010001111">
    <property type="protein sequence ID" value="CAE6468306.1"/>
    <property type="molecule type" value="Genomic_DNA"/>
</dbReference>
<comment type="subcellular location">
    <subcellularLocation>
        <location evidence="1">Mitochondrion intermembrane space</location>
    </subcellularLocation>
</comment>
<protein>
    <recommendedName>
        <fullName evidence="3">Cx9C motif-containing protein 4, mitochondrial</fullName>
    </recommendedName>
</protein>
<evidence type="ECO:0000313" key="7">
    <source>
        <dbReference type="EMBL" id="CAE6468306.1"/>
    </source>
</evidence>
<name>A0A8H3BY95_9AGAM</name>
<evidence type="ECO:0000256" key="1">
    <source>
        <dbReference type="ARBA" id="ARBA00004569"/>
    </source>
</evidence>
<feature type="disulfide bond" evidence="6">
    <location>
        <begin position="18"/>
        <end position="29"/>
    </location>
</feature>
<evidence type="ECO:0000256" key="6">
    <source>
        <dbReference type="PIRSR" id="PIRSR627179-50"/>
    </source>
</evidence>
<evidence type="ECO:0000256" key="5">
    <source>
        <dbReference type="ARBA" id="ARBA00023157"/>
    </source>
</evidence>
<dbReference type="PANTHER" id="PTHR15590:SF0">
    <property type="entry name" value="CX9C MOTIF-CONTAINING PROTEIN 4"/>
    <property type="match status" value="1"/>
</dbReference>
<dbReference type="PROSITE" id="PS51808">
    <property type="entry name" value="CHCH"/>
    <property type="match status" value="1"/>
</dbReference>
<dbReference type="SUPFAM" id="SSF47072">
    <property type="entry name" value="Cysteine alpha-hairpin motif"/>
    <property type="match status" value="1"/>
</dbReference>